<dbReference type="Pfam" id="PF13968">
    <property type="entry name" value="DUF4220"/>
    <property type="match status" value="2"/>
</dbReference>
<feature type="domain" description="DUF4220" evidence="2">
    <location>
        <begin position="183"/>
        <end position="314"/>
    </location>
</feature>
<dbReference type="EMBL" id="JAKUCV010003700">
    <property type="protein sequence ID" value="KAJ4837949.1"/>
    <property type="molecule type" value="Genomic_DNA"/>
</dbReference>
<feature type="transmembrane region" description="Helical" evidence="1">
    <location>
        <begin position="240"/>
        <end position="264"/>
    </location>
</feature>
<evidence type="ECO:0000313" key="3">
    <source>
        <dbReference type="EMBL" id="KAJ4837949.1"/>
    </source>
</evidence>
<dbReference type="InterPro" id="IPR007658">
    <property type="entry name" value="DUF594"/>
</dbReference>
<dbReference type="AlphaFoldDB" id="A0A9Q0FU80"/>
<evidence type="ECO:0000259" key="2">
    <source>
        <dbReference type="Pfam" id="PF13968"/>
    </source>
</evidence>
<keyword evidence="1" id="KW-1133">Transmembrane helix</keyword>
<feature type="non-terminal residue" evidence="3">
    <location>
        <position position="1"/>
    </location>
</feature>
<accession>A0A9Q0FU80</accession>
<keyword evidence="1" id="KW-0472">Membrane</keyword>
<dbReference type="Pfam" id="PF04578">
    <property type="entry name" value="DUF594"/>
    <property type="match status" value="1"/>
</dbReference>
<protein>
    <recommendedName>
        <fullName evidence="2">DUF4220 domain-containing protein</fullName>
    </recommendedName>
</protein>
<dbReference type="OrthoDB" id="1689146at2759"/>
<reference evidence="3" key="2">
    <citation type="journal article" date="2023" name="Plants (Basel)">
        <title>Annotation of the Turnera subulata (Passifloraceae) Draft Genome Reveals the S-Locus Evolved after the Divergence of Turneroideae from Passifloroideae in a Stepwise Manner.</title>
        <authorList>
            <person name="Henning P.M."/>
            <person name="Roalson E.H."/>
            <person name="Mir W."/>
            <person name="McCubbin A.G."/>
            <person name="Shore J.S."/>
        </authorList>
    </citation>
    <scope>NUCLEOTIDE SEQUENCE</scope>
    <source>
        <strain evidence="3">F60SS</strain>
    </source>
</reference>
<keyword evidence="4" id="KW-1185">Reference proteome</keyword>
<dbReference type="InterPro" id="IPR025315">
    <property type="entry name" value="DUF4220"/>
</dbReference>
<sequence>VPQFIWVYKTRRLLSHPIKRLLWLAMYLAADFFATLALGNMFHVNIVEPKTGSSGGGKYHSKSLLAFWAPFLLLHLGRHAKITAFSPEENETWASQAITFLFRELMALGICMQAMGKFPLLFSSMGVFVIGTLKFGERIWSLKVCTKHWLVSTLWIPEPGSDFFEIADSNLVVRDIIGNQRVNIRETFSSMEDELGFAHDLFYSKSLVSHSRAGWGIRLISLSLLGLASTLFVFTNKDGFWTLDVFLTFILLSTTISLELVGLLDAMLSNWTLMQVGFQPGETWRELEKIVLSLRAIIPTRNPMFKVGQYSLIRSCFNDLQPQSKFERVLDFFELKQDWDNFKNTKLIPCDADLVVRDAILAQVLARLEEEWEGITTIHQLHLSPVRASVAEQFGNGIRDQVSRLEFEEALIICHIATEFCYLMSTLEEPVPPSPQLEYAKLISEYMMYLLVEHPEMLSSVCSRNFDSDSYRNTREAVKQFIQGGRSRELLMQDGLDVYAQIAGIYMQDVQYWGTGRERSLLLDGFQIARDLMVRAEAEVMGWNALFLVWVDLLSYAAYYSSGEYHAKQLSKGGELITYVWLFLLHCFMSPE</sequence>
<dbReference type="PANTHER" id="PTHR31325">
    <property type="entry name" value="OS01G0798800 PROTEIN-RELATED"/>
    <property type="match status" value="1"/>
</dbReference>
<feature type="transmembrane region" description="Helical" evidence="1">
    <location>
        <begin position="215"/>
        <end position="234"/>
    </location>
</feature>
<feature type="domain" description="DUF4220" evidence="2">
    <location>
        <begin position="25"/>
        <end position="144"/>
    </location>
</feature>
<keyword evidence="1" id="KW-0812">Transmembrane</keyword>
<gene>
    <name evidence="3" type="ORF">Tsubulata_015665</name>
</gene>
<comment type="caution">
    <text evidence="3">The sequence shown here is derived from an EMBL/GenBank/DDBJ whole genome shotgun (WGS) entry which is preliminary data.</text>
</comment>
<feature type="transmembrane region" description="Helical" evidence="1">
    <location>
        <begin position="21"/>
        <end position="39"/>
    </location>
</feature>
<evidence type="ECO:0000256" key="1">
    <source>
        <dbReference type="SAM" id="Phobius"/>
    </source>
</evidence>
<evidence type="ECO:0000313" key="4">
    <source>
        <dbReference type="Proteomes" id="UP001141552"/>
    </source>
</evidence>
<proteinExistence type="predicted"/>
<feature type="transmembrane region" description="Helical" evidence="1">
    <location>
        <begin position="540"/>
        <end position="561"/>
    </location>
</feature>
<dbReference type="Proteomes" id="UP001141552">
    <property type="component" value="Unassembled WGS sequence"/>
</dbReference>
<name>A0A9Q0FU80_9ROSI</name>
<organism evidence="3 4">
    <name type="scientific">Turnera subulata</name>
    <dbReference type="NCBI Taxonomy" id="218843"/>
    <lineage>
        <taxon>Eukaryota</taxon>
        <taxon>Viridiplantae</taxon>
        <taxon>Streptophyta</taxon>
        <taxon>Embryophyta</taxon>
        <taxon>Tracheophyta</taxon>
        <taxon>Spermatophyta</taxon>
        <taxon>Magnoliopsida</taxon>
        <taxon>eudicotyledons</taxon>
        <taxon>Gunneridae</taxon>
        <taxon>Pentapetalae</taxon>
        <taxon>rosids</taxon>
        <taxon>fabids</taxon>
        <taxon>Malpighiales</taxon>
        <taxon>Passifloraceae</taxon>
        <taxon>Turnera</taxon>
    </lineage>
</organism>
<reference evidence="3" key="1">
    <citation type="submission" date="2022-02" db="EMBL/GenBank/DDBJ databases">
        <authorList>
            <person name="Henning P.M."/>
            <person name="McCubbin A.G."/>
            <person name="Shore J.S."/>
        </authorList>
    </citation>
    <scope>NUCLEOTIDE SEQUENCE</scope>
    <source>
        <strain evidence="3">F60SS</strain>
        <tissue evidence="3">Leaves</tissue>
    </source>
</reference>